<dbReference type="SUPFAM" id="SSF51206">
    <property type="entry name" value="cAMP-binding domain-like"/>
    <property type="match status" value="1"/>
</dbReference>
<sequence length="154" mass="17031">MSIEQEVEVLKNIPLFANIDPSRLKLMAFASERLIFKEGKELFHQGDAGDAAYIFIEGEADVIVDTDDGPLVVASFGKNDFVGEIAILCDVPRTATVKATSELITLKITKELFFNMVMDFPEMGVEVMRVLAHRIDHTTSQLTEARNVLAEKAG</sequence>
<dbReference type="PANTHER" id="PTHR11635:SF152">
    <property type="entry name" value="CAMP-DEPENDENT PROTEIN KINASE TYPE I REGULATORY SUBUNIT-RELATED"/>
    <property type="match status" value="1"/>
</dbReference>
<evidence type="ECO:0000259" key="1">
    <source>
        <dbReference type="PROSITE" id="PS50042"/>
    </source>
</evidence>
<comment type="caution">
    <text evidence="2">The sequence shown here is derived from an EMBL/GenBank/DDBJ whole genome shotgun (WGS) entry which is preliminary data.</text>
</comment>
<proteinExistence type="predicted"/>
<evidence type="ECO:0000313" key="2">
    <source>
        <dbReference type="EMBL" id="KLN60837.1"/>
    </source>
</evidence>
<dbReference type="GO" id="GO:0005829">
    <property type="term" value="C:cytosol"/>
    <property type="evidence" value="ECO:0007669"/>
    <property type="project" value="TreeGrafter"/>
</dbReference>
<dbReference type="GO" id="GO:0004862">
    <property type="term" value="F:cAMP-dependent protein kinase inhibitor activity"/>
    <property type="evidence" value="ECO:0007669"/>
    <property type="project" value="TreeGrafter"/>
</dbReference>
<dbReference type="AlphaFoldDB" id="A0A0H2MJA5"/>
<dbReference type="GO" id="GO:0034236">
    <property type="term" value="F:protein kinase A catalytic subunit binding"/>
    <property type="evidence" value="ECO:0007669"/>
    <property type="project" value="TreeGrafter"/>
</dbReference>
<dbReference type="SMART" id="SM00100">
    <property type="entry name" value="cNMP"/>
    <property type="match status" value="1"/>
</dbReference>
<dbReference type="OrthoDB" id="9807547at2"/>
<dbReference type="InterPro" id="IPR018490">
    <property type="entry name" value="cNMP-bd_dom_sf"/>
</dbReference>
<dbReference type="EMBL" id="LAQL01000006">
    <property type="protein sequence ID" value="KLN60837.1"/>
    <property type="molecule type" value="Genomic_DNA"/>
</dbReference>
<dbReference type="Proteomes" id="UP000035444">
    <property type="component" value="Unassembled WGS sequence"/>
</dbReference>
<gene>
    <name evidence="2" type="ORF">WH96_10250</name>
</gene>
<dbReference type="Pfam" id="PF00027">
    <property type="entry name" value="cNMP_binding"/>
    <property type="match status" value="1"/>
</dbReference>
<dbReference type="PRINTS" id="PR00103">
    <property type="entry name" value="CAMPKINASE"/>
</dbReference>
<dbReference type="GO" id="GO:0005952">
    <property type="term" value="C:cAMP-dependent protein kinase complex"/>
    <property type="evidence" value="ECO:0007669"/>
    <property type="project" value="InterPro"/>
</dbReference>
<dbReference type="RefSeq" id="WP_047764050.1">
    <property type="nucleotide sequence ID" value="NZ_LAQL01000006.1"/>
</dbReference>
<dbReference type="PROSITE" id="PS00889">
    <property type="entry name" value="CNMP_BINDING_2"/>
    <property type="match status" value="1"/>
</dbReference>
<keyword evidence="3" id="KW-1185">Reference proteome</keyword>
<dbReference type="Gene3D" id="2.60.120.10">
    <property type="entry name" value="Jelly Rolls"/>
    <property type="match status" value="1"/>
</dbReference>
<reference evidence="2 3" key="1">
    <citation type="submission" date="2015-03" db="EMBL/GenBank/DDBJ databases">
        <title>Genome Sequence of Kiloniella spongiae MEBiC09566, isolated from a marine sponge.</title>
        <authorList>
            <person name="Shao Z."/>
            <person name="Wang L."/>
            <person name="Li X."/>
        </authorList>
    </citation>
    <scope>NUCLEOTIDE SEQUENCE [LARGE SCALE GENOMIC DNA]</scope>
    <source>
        <strain evidence="2 3">MEBiC09566</strain>
    </source>
</reference>
<protein>
    <submittedName>
        <fullName evidence="2">Cyclic nucleotide-binding protein</fullName>
    </submittedName>
</protein>
<dbReference type="InterPro" id="IPR014710">
    <property type="entry name" value="RmlC-like_jellyroll"/>
</dbReference>
<dbReference type="PANTHER" id="PTHR11635">
    <property type="entry name" value="CAMP-DEPENDENT PROTEIN KINASE REGULATORY CHAIN"/>
    <property type="match status" value="1"/>
</dbReference>
<feature type="domain" description="Cyclic nucleotide-binding" evidence="1">
    <location>
        <begin position="15"/>
        <end position="134"/>
    </location>
</feature>
<dbReference type="STRING" id="1489064.WH96_10250"/>
<organism evidence="2 3">
    <name type="scientific">Kiloniella spongiae</name>
    <dbReference type="NCBI Taxonomy" id="1489064"/>
    <lineage>
        <taxon>Bacteria</taxon>
        <taxon>Pseudomonadati</taxon>
        <taxon>Pseudomonadota</taxon>
        <taxon>Alphaproteobacteria</taxon>
        <taxon>Rhodospirillales</taxon>
        <taxon>Kiloniellaceae</taxon>
        <taxon>Kiloniella</taxon>
    </lineage>
</organism>
<name>A0A0H2MJA5_9PROT</name>
<dbReference type="InterPro" id="IPR018488">
    <property type="entry name" value="cNMP-bd_CS"/>
</dbReference>
<dbReference type="GO" id="GO:0030552">
    <property type="term" value="F:cAMP binding"/>
    <property type="evidence" value="ECO:0007669"/>
    <property type="project" value="TreeGrafter"/>
</dbReference>
<dbReference type="PATRIC" id="fig|1489064.4.peg.3345"/>
<evidence type="ECO:0000313" key="3">
    <source>
        <dbReference type="Proteomes" id="UP000035444"/>
    </source>
</evidence>
<dbReference type="CDD" id="cd00038">
    <property type="entry name" value="CAP_ED"/>
    <property type="match status" value="1"/>
</dbReference>
<dbReference type="InterPro" id="IPR050503">
    <property type="entry name" value="cAMP-dep_PK_reg_su-like"/>
</dbReference>
<accession>A0A0H2MJA5</accession>
<dbReference type="InterPro" id="IPR000595">
    <property type="entry name" value="cNMP-bd_dom"/>
</dbReference>
<dbReference type="PROSITE" id="PS50042">
    <property type="entry name" value="CNMP_BINDING_3"/>
    <property type="match status" value="1"/>
</dbReference>